<dbReference type="Proteomes" id="UP000299102">
    <property type="component" value="Unassembled WGS sequence"/>
</dbReference>
<comment type="caution">
    <text evidence="1">The sequence shown here is derived from an EMBL/GenBank/DDBJ whole genome shotgun (WGS) entry which is preliminary data.</text>
</comment>
<dbReference type="AlphaFoldDB" id="A0A4C1TSZ6"/>
<accession>A0A4C1TSZ6</accession>
<protein>
    <submittedName>
        <fullName evidence="1">Uncharacterized protein</fullName>
    </submittedName>
</protein>
<keyword evidence="2" id="KW-1185">Reference proteome</keyword>
<sequence>MQISPLYYFSPPNQTTIDMSHRGHSEYRHTRTSEIQCRCTFNCASSLLRSDHDARMTTHGREYQDSKKTNSALRRLLIYHAAAAGRRRGVSGVARPTV</sequence>
<dbReference type="EMBL" id="BGZK01000085">
    <property type="protein sequence ID" value="GBP17109.1"/>
    <property type="molecule type" value="Genomic_DNA"/>
</dbReference>
<evidence type="ECO:0000313" key="1">
    <source>
        <dbReference type="EMBL" id="GBP17109.1"/>
    </source>
</evidence>
<reference evidence="1 2" key="1">
    <citation type="journal article" date="2019" name="Commun. Biol.">
        <title>The bagworm genome reveals a unique fibroin gene that provides high tensile strength.</title>
        <authorList>
            <person name="Kono N."/>
            <person name="Nakamura H."/>
            <person name="Ohtoshi R."/>
            <person name="Tomita M."/>
            <person name="Numata K."/>
            <person name="Arakawa K."/>
        </authorList>
    </citation>
    <scope>NUCLEOTIDE SEQUENCE [LARGE SCALE GENOMIC DNA]</scope>
</reference>
<proteinExistence type="predicted"/>
<name>A0A4C1TSZ6_EUMVA</name>
<gene>
    <name evidence="1" type="ORF">EVAR_17238_1</name>
</gene>
<organism evidence="1 2">
    <name type="scientific">Eumeta variegata</name>
    <name type="common">Bagworm moth</name>
    <name type="synonym">Eumeta japonica</name>
    <dbReference type="NCBI Taxonomy" id="151549"/>
    <lineage>
        <taxon>Eukaryota</taxon>
        <taxon>Metazoa</taxon>
        <taxon>Ecdysozoa</taxon>
        <taxon>Arthropoda</taxon>
        <taxon>Hexapoda</taxon>
        <taxon>Insecta</taxon>
        <taxon>Pterygota</taxon>
        <taxon>Neoptera</taxon>
        <taxon>Endopterygota</taxon>
        <taxon>Lepidoptera</taxon>
        <taxon>Glossata</taxon>
        <taxon>Ditrysia</taxon>
        <taxon>Tineoidea</taxon>
        <taxon>Psychidae</taxon>
        <taxon>Oiketicinae</taxon>
        <taxon>Eumeta</taxon>
    </lineage>
</organism>
<evidence type="ECO:0000313" key="2">
    <source>
        <dbReference type="Proteomes" id="UP000299102"/>
    </source>
</evidence>